<dbReference type="Proteomes" id="UP000275408">
    <property type="component" value="Unassembled WGS sequence"/>
</dbReference>
<evidence type="ECO:0000313" key="1">
    <source>
        <dbReference type="EMBL" id="RMX40835.1"/>
    </source>
</evidence>
<reference evidence="1 2" key="1">
    <citation type="journal article" date="2018" name="Sci. Rep.">
        <title>Comparative analysis of the Pocillopora damicornis genome highlights role of immune system in coral evolution.</title>
        <authorList>
            <person name="Cunning R."/>
            <person name="Bay R.A."/>
            <person name="Gillette P."/>
            <person name="Baker A.C."/>
            <person name="Traylor-Knowles N."/>
        </authorList>
    </citation>
    <scope>NUCLEOTIDE SEQUENCE [LARGE SCALE GENOMIC DNA]</scope>
    <source>
        <strain evidence="1">RSMAS</strain>
        <tissue evidence="1">Whole animal</tissue>
    </source>
</reference>
<organism evidence="1 2">
    <name type="scientific">Pocillopora damicornis</name>
    <name type="common">Cauliflower coral</name>
    <name type="synonym">Millepora damicornis</name>
    <dbReference type="NCBI Taxonomy" id="46731"/>
    <lineage>
        <taxon>Eukaryota</taxon>
        <taxon>Metazoa</taxon>
        <taxon>Cnidaria</taxon>
        <taxon>Anthozoa</taxon>
        <taxon>Hexacorallia</taxon>
        <taxon>Scleractinia</taxon>
        <taxon>Astrocoeniina</taxon>
        <taxon>Pocilloporidae</taxon>
        <taxon>Pocillopora</taxon>
    </lineage>
</organism>
<keyword evidence="2" id="KW-1185">Reference proteome</keyword>
<sequence length="87" mass="9976">GVRMVNYRKKTCLERAEHHHDDYLLQRFQDGKLIMINIPLSTAGGKDENKYWVILASKAKVLRRSRNKPSSTMQVKSHGTLNGIVLI</sequence>
<evidence type="ECO:0000313" key="2">
    <source>
        <dbReference type="Proteomes" id="UP000275408"/>
    </source>
</evidence>
<dbReference type="AlphaFoldDB" id="A0A3M6THG5"/>
<dbReference type="EMBL" id="RCHS01003571">
    <property type="protein sequence ID" value="RMX40835.1"/>
    <property type="molecule type" value="Genomic_DNA"/>
</dbReference>
<proteinExistence type="predicted"/>
<name>A0A3M6THG5_POCDA</name>
<feature type="non-terminal residue" evidence="1">
    <location>
        <position position="1"/>
    </location>
</feature>
<accession>A0A3M6THG5</accession>
<comment type="caution">
    <text evidence="1">The sequence shown here is derived from an EMBL/GenBank/DDBJ whole genome shotgun (WGS) entry which is preliminary data.</text>
</comment>
<gene>
    <name evidence="1" type="ORF">pdam_00006521</name>
</gene>
<protein>
    <submittedName>
        <fullName evidence="1">Uncharacterized protein</fullName>
    </submittedName>
</protein>